<dbReference type="InterPro" id="IPR018713">
    <property type="entry name" value="MPAB/Lcp_cat_dom"/>
</dbReference>
<name>A0A2T0TCE9_9PSEU</name>
<dbReference type="AlphaFoldDB" id="A0A2T0TCE9"/>
<feature type="domain" description="ER-bound oxygenase mpaB/mpaB'/Rubber oxygenase catalytic" evidence="1">
    <location>
        <begin position="9"/>
        <end position="236"/>
    </location>
</feature>
<dbReference type="Pfam" id="PF09995">
    <property type="entry name" value="MPAB_Lcp_cat"/>
    <property type="match status" value="1"/>
</dbReference>
<evidence type="ECO:0000259" key="1">
    <source>
        <dbReference type="Pfam" id="PF09995"/>
    </source>
</evidence>
<dbReference type="RefSeq" id="WP_245886260.1">
    <property type="nucleotide sequence ID" value="NZ_PVTF01000003.1"/>
</dbReference>
<dbReference type="EMBL" id="PVTF01000003">
    <property type="protein sequence ID" value="PRY43331.1"/>
    <property type="molecule type" value="Genomic_DNA"/>
</dbReference>
<dbReference type="PANTHER" id="PTHR36151">
    <property type="entry name" value="BLR2777 PROTEIN"/>
    <property type="match status" value="1"/>
</dbReference>
<evidence type="ECO:0000313" key="2">
    <source>
        <dbReference type="EMBL" id="PRY43331.1"/>
    </source>
</evidence>
<accession>A0A2T0TCE9</accession>
<organism evidence="2 3">
    <name type="scientific">Umezawaea tangerina</name>
    <dbReference type="NCBI Taxonomy" id="84725"/>
    <lineage>
        <taxon>Bacteria</taxon>
        <taxon>Bacillati</taxon>
        <taxon>Actinomycetota</taxon>
        <taxon>Actinomycetes</taxon>
        <taxon>Pseudonocardiales</taxon>
        <taxon>Pseudonocardiaceae</taxon>
        <taxon>Umezawaea</taxon>
    </lineage>
</organism>
<comment type="caution">
    <text evidence="2">The sequence shown here is derived from an EMBL/GenBank/DDBJ whole genome shotgun (WGS) entry which is preliminary data.</text>
</comment>
<dbReference type="Proteomes" id="UP000239494">
    <property type="component" value="Unassembled WGS sequence"/>
</dbReference>
<keyword evidence="3" id="KW-1185">Reference proteome</keyword>
<gene>
    <name evidence="2" type="ORF">CLV43_10371</name>
</gene>
<evidence type="ECO:0000313" key="3">
    <source>
        <dbReference type="Proteomes" id="UP000239494"/>
    </source>
</evidence>
<protein>
    <submittedName>
        <fullName evidence="2">Uncharacterized protein (DUF2236 family)</fullName>
    </submittedName>
</protein>
<reference evidence="2 3" key="1">
    <citation type="submission" date="2018-03" db="EMBL/GenBank/DDBJ databases">
        <title>Genomic Encyclopedia of Archaeal and Bacterial Type Strains, Phase II (KMG-II): from individual species to whole genera.</title>
        <authorList>
            <person name="Goeker M."/>
        </authorList>
    </citation>
    <scope>NUCLEOTIDE SEQUENCE [LARGE SCALE GENOMIC DNA]</scope>
    <source>
        <strain evidence="2 3">DSM 44720</strain>
    </source>
</reference>
<proteinExistence type="predicted"/>
<dbReference type="GO" id="GO:0016491">
    <property type="term" value="F:oxidoreductase activity"/>
    <property type="evidence" value="ECO:0007669"/>
    <property type="project" value="InterPro"/>
</dbReference>
<dbReference type="PANTHER" id="PTHR36151:SF3">
    <property type="entry name" value="ER-BOUND OXYGENASE MPAB_MPAB'_RUBBER OXYGENASE CATALYTIC DOMAIN-CONTAINING PROTEIN"/>
    <property type="match status" value="1"/>
</dbReference>
<sequence length="274" mass="30181">MATPDSVTWQLHADPAMWVAGISSLYLQALHPLAAAGVVQNSNFQRDPLGRLSRTATFVGVCTYGTAEEVDAAAAKVRSVHRSLRGTDPDTGSSFRIDDPELLRWVHCAEVHSFLTVVRRAGYRLTDAQADRYLAEQRQPATLVGLHADEVPGSVAEMAAYLAETRPALRRSADADVVYRFLHRPPVRGALRWGLGLYEPVLGHLAYSLLPEWALEAYGHRPYPAAVATAVLRTLRGTALLVPGLLRWRVPTGHVNRAIRRIGWSAYPRRALLP</sequence>